<proteinExistence type="predicted"/>
<dbReference type="PANTHER" id="PTHR36020">
    <property type="entry name" value="TRANSMEMBRANE PROTEIN"/>
    <property type="match status" value="1"/>
</dbReference>
<sequence length="408" mass="44302">MDRKLLQHLQIPLQPPNSATLRDNTTWFPPPLGWLKVNPDGVAKGNLGNSSGGSSIRDELGQPMATSATYFGKVSYHRAKSLAILRASSSTFIPDSTKQFAFALRDPDNSSVVYLLAAERLSERSSRDANCLVRAIKSELVVAQIGPSSLDNDFMAMYWLQAALANQSLFLFLETSQKNGHCSKLVAGSKGSSGQNGPNETSQCSETYEGSTPLSGDMAAASALIHPNRLKLAGPADTPALRALSLSMALPLQKARNPVKKERRNPRDGNFYKLPHDEKCHILFAQALRQQTQKFNMVIVIVDASSLAGIRHYWNTPLSSQVTNLVDKCFISDILKSNIEEDSSKSGSMYVEKLRTATLAMGKIFSPGKFLAPIAKGVIPGKLSFAYKVHIPVTIKAAAGKIRATTHC</sequence>
<protein>
    <submittedName>
        <fullName evidence="2">Uncharacterized protein</fullName>
    </submittedName>
</protein>
<evidence type="ECO:0000313" key="3">
    <source>
        <dbReference type="Proteomes" id="UP000824469"/>
    </source>
</evidence>
<dbReference type="PANTHER" id="PTHR36020:SF1">
    <property type="entry name" value="TRANSMEMBRANE PROTEIN"/>
    <property type="match status" value="1"/>
</dbReference>
<reference evidence="2 3" key="1">
    <citation type="journal article" date="2021" name="Nat. Plants">
        <title>The Taxus genome provides insights into paclitaxel biosynthesis.</title>
        <authorList>
            <person name="Xiong X."/>
            <person name="Gou J."/>
            <person name="Liao Q."/>
            <person name="Li Y."/>
            <person name="Zhou Q."/>
            <person name="Bi G."/>
            <person name="Li C."/>
            <person name="Du R."/>
            <person name="Wang X."/>
            <person name="Sun T."/>
            <person name="Guo L."/>
            <person name="Liang H."/>
            <person name="Lu P."/>
            <person name="Wu Y."/>
            <person name="Zhang Z."/>
            <person name="Ro D.K."/>
            <person name="Shang Y."/>
            <person name="Huang S."/>
            <person name="Yan J."/>
        </authorList>
    </citation>
    <scope>NUCLEOTIDE SEQUENCE [LARGE SCALE GENOMIC DNA]</scope>
    <source>
        <strain evidence="2">Ta-2019</strain>
    </source>
</reference>
<name>A0AA38GS97_TAXCH</name>
<evidence type="ECO:0000313" key="2">
    <source>
        <dbReference type="EMBL" id="KAH9327070.1"/>
    </source>
</evidence>
<dbReference type="Proteomes" id="UP000824469">
    <property type="component" value="Unassembled WGS sequence"/>
</dbReference>
<comment type="caution">
    <text evidence="2">The sequence shown here is derived from an EMBL/GenBank/DDBJ whole genome shotgun (WGS) entry which is preliminary data.</text>
</comment>
<accession>A0AA38GS97</accession>
<feature type="compositionally biased region" description="Polar residues" evidence="1">
    <location>
        <begin position="190"/>
        <end position="211"/>
    </location>
</feature>
<keyword evidence="3" id="KW-1185">Reference proteome</keyword>
<evidence type="ECO:0000256" key="1">
    <source>
        <dbReference type="SAM" id="MobiDB-lite"/>
    </source>
</evidence>
<feature type="region of interest" description="Disordered" evidence="1">
    <location>
        <begin position="187"/>
        <end position="211"/>
    </location>
</feature>
<feature type="non-terminal residue" evidence="2">
    <location>
        <position position="408"/>
    </location>
</feature>
<gene>
    <name evidence="2" type="ORF">KI387_007248</name>
</gene>
<dbReference type="AlphaFoldDB" id="A0AA38GS97"/>
<dbReference type="EMBL" id="JAHRHJ020000002">
    <property type="protein sequence ID" value="KAH9327070.1"/>
    <property type="molecule type" value="Genomic_DNA"/>
</dbReference>
<organism evidence="2 3">
    <name type="scientific">Taxus chinensis</name>
    <name type="common">Chinese yew</name>
    <name type="synonym">Taxus wallichiana var. chinensis</name>
    <dbReference type="NCBI Taxonomy" id="29808"/>
    <lineage>
        <taxon>Eukaryota</taxon>
        <taxon>Viridiplantae</taxon>
        <taxon>Streptophyta</taxon>
        <taxon>Embryophyta</taxon>
        <taxon>Tracheophyta</taxon>
        <taxon>Spermatophyta</taxon>
        <taxon>Pinopsida</taxon>
        <taxon>Pinidae</taxon>
        <taxon>Conifers II</taxon>
        <taxon>Cupressales</taxon>
        <taxon>Taxaceae</taxon>
        <taxon>Taxus</taxon>
    </lineage>
</organism>